<keyword evidence="2" id="KW-1185">Reference proteome</keyword>
<dbReference type="EMBL" id="JANHOG010000018">
    <property type="protein sequence ID" value="KAJ3559576.1"/>
    <property type="molecule type" value="Genomic_DNA"/>
</dbReference>
<proteinExistence type="predicted"/>
<accession>A0ACC1TEV5</accession>
<organism evidence="1 2">
    <name type="scientific">Phlebia brevispora</name>
    <dbReference type="NCBI Taxonomy" id="194682"/>
    <lineage>
        <taxon>Eukaryota</taxon>
        <taxon>Fungi</taxon>
        <taxon>Dikarya</taxon>
        <taxon>Basidiomycota</taxon>
        <taxon>Agaricomycotina</taxon>
        <taxon>Agaricomycetes</taxon>
        <taxon>Polyporales</taxon>
        <taxon>Meruliaceae</taxon>
        <taxon>Phlebia</taxon>
    </lineage>
</organism>
<protein>
    <submittedName>
        <fullName evidence="1">Uncharacterized protein</fullName>
    </submittedName>
</protein>
<name>A0ACC1TEV5_9APHY</name>
<reference evidence="1" key="1">
    <citation type="submission" date="2022-07" db="EMBL/GenBank/DDBJ databases">
        <title>Genome Sequence of Phlebia brevispora.</title>
        <authorList>
            <person name="Buettner E."/>
        </authorList>
    </citation>
    <scope>NUCLEOTIDE SEQUENCE</scope>
    <source>
        <strain evidence="1">MPL23</strain>
    </source>
</reference>
<sequence>MRLRNVRRRLVLRRLIPPLDPAPANPGASDERPNVANSYILHIAQGPPSHHFGARNAFHGGYFGFPTFAYAPETPQTVIMHSREIIYMSEDRKSAGHQLPSLLDLSLSSVPAAKNGSTHIRGPKASWLYGNIIDFFYQKNVGDIDFKCVDEYGTAWRMALPFGEDVLAVVDSKALQHVMQKGGYGYSKKADTKMGNRLIMGRGVVWAVGDSHVRQRKIMTPAFSPSHIRTFTTMFRNSAAKLAQKWKDDVLAHSDEGQDLAINRWLARITLDIVGEAAFDYDFGALENQNNKVSKAYHNMFSESVLYPPKWDILFKATWKYIPEPILEFVRFIPTREYSRFRKTLDTIEDVSRGLVENKKSALLAGDPKSKDIMSILVKANASEDPNARLSDEEMIAQMATLTLAGHETTANTLSWTLWELAKHPEYQTSMRAEIAAARGKVVARGDTDFVLEDLEALPYCNAVLKETLRYHPAVYHLTRIAVQDDVIPLAYPIHSQTGETITEIPISAGQAVLISICGYNRLPELWGQDAHEWNPMRWINGDANMEKENKVGVYSNLMTFSAGVRSCIGWRFSVIESLTLLVELIENFHFSLPSVKAEIARMPTGLMTPMVRDNLREGVFMPLHVSVVHED</sequence>
<dbReference type="Proteomes" id="UP001148662">
    <property type="component" value="Unassembled WGS sequence"/>
</dbReference>
<evidence type="ECO:0000313" key="1">
    <source>
        <dbReference type="EMBL" id="KAJ3559576.1"/>
    </source>
</evidence>
<evidence type="ECO:0000313" key="2">
    <source>
        <dbReference type="Proteomes" id="UP001148662"/>
    </source>
</evidence>
<comment type="caution">
    <text evidence="1">The sequence shown here is derived from an EMBL/GenBank/DDBJ whole genome shotgun (WGS) entry which is preliminary data.</text>
</comment>
<gene>
    <name evidence="1" type="ORF">NM688_g255</name>
</gene>